<reference evidence="2 3" key="1">
    <citation type="submission" date="2019-08" db="EMBL/GenBank/DDBJ databases">
        <authorList>
            <person name="Dong K."/>
        </authorList>
    </citation>
    <scope>NUCLEOTIDE SEQUENCE [LARGE SCALE GENOMIC DNA]</scope>
    <source>
        <strain evidence="2 3">M4-8</strain>
    </source>
</reference>
<evidence type="ECO:0000313" key="2">
    <source>
        <dbReference type="EMBL" id="TXK06299.1"/>
    </source>
</evidence>
<organism evidence="2 3">
    <name type="scientific">Microbacterium mitrae</name>
    <dbReference type="NCBI Taxonomy" id="664640"/>
    <lineage>
        <taxon>Bacteria</taxon>
        <taxon>Bacillati</taxon>
        <taxon>Actinomycetota</taxon>
        <taxon>Actinomycetes</taxon>
        <taxon>Micrococcales</taxon>
        <taxon>Microbacteriaceae</taxon>
        <taxon>Microbacterium</taxon>
    </lineage>
</organism>
<comment type="caution">
    <text evidence="2">The sequence shown here is derived from an EMBL/GenBank/DDBJ whole genome shotgun (WGS) entry which is preliminary data.</text>
</comment>
<proteinExistence type="predicted"/>
<gene>
    <name evidence="2" type="ORF">FVP60_04890</name>
</gene>
<keyword evidence="1" id="KW-0812">Transmembrane</keyword>
<dbReference type="EMBL" id="VRSW01000001">
    <property type="protein sequence ID" value="TXK06299.1"/>
    <property type="molecule type" value="Genomic_DNA"/>
</dbReference>
<dbReference type="Proteomes" id="UP000321196">
    <property type="component" value="Unassembled WGS sequence"/>
</dbReference>
<dbReference type="OrthoDB" id="3203519at2"/>
<sequence length="641" mass="69193">MRAAYDAMLQRDGQPVAATEEDVDDVTRPLMISEPSKKDAKVKKRRRVWPWIVFPLLIVLIAAGVGTWFLFQQAMQVRDDLTEMKSELKVVVDQVKDGDVEGVAVTADKIKSLSASANETVDTPLWDLAAKVPFVGANIQAVAETTKATDIIVSEALPSVLELLKTFDLSGLAVDGGIDLQPFRDVQPLLPALSETFAKAQGHLDKIDRDAILPFVEDNIGQVVDMVGEATPLIEVGNKYLPTILPMLGDGGTRTYAVMFQNNAEIRSTGGNPGNAAILSITDGKVTMREDWAVVSFAALGYGGTGLPYIEPAEKAALFENDTTQYVQNYTRFPEFADTSSYVQQLWTAATGENLDGVISLDPVMLSYMLTVAGPVDVPGYDRQVTGENAVQTLMSDAYEDFGTGAEAQLFFDAAAGAIFAKVMSGDWEPMPMFDAFGRGTAEQRVYMSFVNPNEQAMAVEFGTDGKIYTDTTTTAQVGIYLNDAAYSKLEYYLSTSMDVACDPTARTVTTSITMTNSIPHGDFSNYTLGARNGNFGLPRTTMMLDVLSFALPGGQITATSPEGSDYPDMDRTGNYNGLDARNIFATVAMGETETVSFTSTVPEGVNVPLSVRYSPTVTQTPVTIQESCMAMFPGTEVPAP</sequence>
<evidence type="ECO:0000313" key="3">
    <source>
        <dbReference type="Proteomes" id="UP000321196"/>
    </source>
</evidence>
<evidence type="ECO:0000256" key="1">
    <source>
        <dbReference type="SAM" id="Phobius"/>
    </source>
</evidence>
<name>A0A5C8HSK2_9MICO</name>
<keyword evidence="1" id="KW-1133">Transmembrane helix</keyword>
<feature type="transmembrane region" description="Helical" evidence="1">
    <location>
        <begin position="48"/>
        <end position="71"/>
    </location>
</feature>
<accession>A0A5C8HSK2</accession>
<keyword evidence="3" id="KW-1185">Reference proteome</keyword>
<dbReference type="AlphaFoldDB" id="A0A5C8HSK2"/>
<keyword evidence="1" id="KW-0472">Membrane</keyword>
<dbReference type="InterPro" id="IPR025101">
    <property type="entry name" value="DUF4012"/>
</dbReference>
<dbReference type="Pfam" id="PF13196">
    <property type="entry name" value="DUF4012"/>
    <property type="match status" value="1"/>
</dbReference>
<dbReference type="RefSeq" id="WP_147825105.1">
    <property type="nucleotide sequence ID" value="NZ_BAAARG010000001.1"/>
</dbReference>
<protein>
    <submittedName>
        <fullName evidence="2">DUF4012 domain-containing protein</fullName>
    </submittedName>
</protein>